<gene>
    <name evidence="1" type="ORF">CRE_18320</name>
</gene>
<dbReference type="HOGENOM" id="CLU_1541538_0_0_1"/>
<proteinExistence type="predicted"/>
<sequence length="174" mass="20612">MMYNWMERLSDDAEVPTPRRIPPCLSVAFEYVEAEQEFNFYIRNVTNYPMTPTLHKTESRAVMHLVKGISRKTSVMGWARNITWQDIKEKNPFTYRTLNVVRAPTTIYNEFFTCKVSPREFKNTLLRIQICDIDEYDQNVVVAEMDYWVNTHIISQFTQFELPLPSVYTGYRGD</sequence>
<dbReference type="Proteomes" id="UP000008281">
    <property type="component" value="Unassembled WGS sequence"/>
</dbReference>
<dbReference type="InterPro" id="IPR035892">
    <property type="entry name" value="C2_domain_sf"/>
</dbReference>
<keyword evidence="2" id="KW-1185">Reference proteome</keyword>
<accession>E3NPQ0</accession>
<evidence type="ECO:0000313" key="1">
    <source>
        <dbReference type="EMBL" id="EFO83201.1"/>
    </source>
</evidence>
<dbReference type="AlphaFoldDB" id="E3NPQ0"/>
<dbReference type="OrthoDB" id="67700at2759"/>
<name>E3NPQ0_CAERE</name>
<organism evidence="2">
    <name type="scientific">Caenorhabditis remanei</name>
    <name type="common">Caenorhabditis vulgaris</name>
    <dbReference type="NCBI Taxonomy" id="31234"/>
    <lineage>
        <taxon>Eukaryota</taxon>
        <taxon>Metazoa</taxon>
        <taxon>Ecdysozoa</taxon>
        <taxon>Nematoda</taxon>
        <taxon>Chromadorea</taxon>
        <taxon>Rhabditida</taxon>
        <taxon>Rhabditina</taxon>
        <taxon>Rhabditomorpha</taxon>
        <taxon>Rhabditoidea</taxon>
        <taxon>Rhabditidae</taxon>
        <taxon>Peloderinae</taxon>
        <taxon>Caenorhabditis</taxon>
    </lineage>
</organism>
<dbReference type="SUPFAM" id="SSF49562">
    <property type="entry name" value="C2 domain (Calcium/lipid-binding domain, CaLB)"/>
    <property type="match status" value="1"/>
</dbReference>
<evidence type="ECO:0000313" key="2">
    <source>
        <dbReference type="Proteomes" id="UP000008281"/>
    </source>
</evidence>
<protein>
    <submittedName>
        <fullName evidence="1">Uncharacterized protein</fullName>
    </submittedName>
</protein>
<dbReference type="eggNOG" id="ENOG502R137">
    <property type="taxonomic scope" value="Eukaryota"/>
</dbReference>
<reference evidence="1" key="1">
    <citation type="submission" date="2007-07" db="EMBL/GenBank/DDBJ databases">
        <title>PCAP assembly of the Caenorhabditis remanei genome.</title>
        <authorList>
            <consortium name="The Caenorhabditis remanei Sequencing Consortium"/>
            <person name="Wilson R.K."/>
        </authorList>
    </citation>
    <scope>NUCLEOTIDE SEQUENCE [LARGE SCALE GENOMIC DNA]</scope>
    <source>
        <strain evidence="1">PB4641</strain>
    </source>
</reference>
<dbReference type="EMBL" id="DS269410">
    <property type="protein sequence ID" value="EFO83201.1"/>
    <property type="molecule type" value="Genomic_DNA"/>
</dbReference>
<dbReference type="InParanoid" id="E3NPQ0"/>